<dbReference type="Proteomes" id="UP001226577">
    <property type="component" value="Unassembled WGS sequence"/>
</dbReference>
<evidence type="ECO:0000313" key="3">
    <source>
        <dbReference type="Proteomes" id="UP001226577"/>
    </source>
</evidence>
<organism evidence="2 3">
    <name type="scientific">Pseudarthrobacter enclensis</name>
    <dbReference type="NCBI Taxonomy" id="993070"/>
    <lineage>
        <taxon>Bacteria</taxon>
        <taxon>Bacillati</taxon>
        <taxon>Actinomycetota</taxon>
        <taxon>Actinomycetes</taxon>
        <taxon>Micrococcales</taxon>
        <taxon>Micrococcaceae</taxon>
        <taxon>Pseudarthrobacter</taxon>
    </lineage>
</organism>
<protein>
    <submittedName>
        <fullName evidence="2">Peptidoglycan/LPS O-acetylase OafA/YrhL</fullName>
    </submittedName>
</protein>
<feature type="transmembrane region" description="Helical" evidence="1">
    <location>
        <begin position="20"/>
        <end position="47"/>
    </location>
</feature>
<dbReference type="EMBL" id="JAUSRE010000017">
    <property type="protein sequence ID" value="MDP9889532.1"/>
    <property type="molecule type" value="Genomic_DNA"/>
</dbReference>
<evidence type="ECO:0000256" key="1">
    <source>
        <dbReference type="SAM" id="Phobius"/>
    </source>
</evidence>
<dbReference type="RefSeq" id="WP_307309861.1">
    <property type="nucleotide sequence ID" value="NZ_JAUSRE010000017.1"/>
</dbReference>
<reference evidence="2 3" key="1">
    <citation type="submission" date="2023-07" db="EMBL/GenBank/DDBJ databases">
        <title>Sorghum-associated microbial communities from plants grown in Nebraska, USA.</title>
        <authorList>
            <person name="Schachtman D."/>
        </authorList>
    </citation>
    <scope>NUCLEOTIDE SEQUENCE [LARGE SCALE GENOMIC DNA]</scope>
    <source>
        <strain evidence="2 3">CC222</strain>
    </source>
</reference>
<feature type="transmembrane region" description="Helical" evidence="1">
    <location>
        <begin position="53"/>
        <end position="73"/>
    </location>
</feature>
<keyword evidence="3" id="KW-1185">Reference proteome</keyword>
<proteinExistence type="predicted"/>
<comment type="caution">
    <text evidence="2">The sequence shown here is derived from an EMBL/GenBank/DDBJ whole genome shotgun (WGS) entry which is preliminary data.</text>
</comment>
<feature type="transmembrane region" description="Helical" evidence="1">
    <location>
        <begin position="85"/>
        <end position="105"/>
    </location>
</feature>
<gene>
    <name evidence="2" type="ORF">J2X98_003143</name>
</gene>
<feature type="transmembrane region" description="Helical" evidence="1">
    <location>
        <begin position="111"/>
        <end position="129"/>
    </location>
</feature>
<keyword evidence="1" id="KW-1133">Transmembrane helix</keyword>
<keyword evidence="1" id="KW-0812">Transmembrane</keyword>
<keyword evidence="1" id="KW-0472">Membrane</keyword>
<evidence type="ECO:0000313" key="2">
    <source>
        <dbReference type="EMBL" id="MDP9889532.1"/>
    </source>
</evidence>
<name>A0ABT9RWB3_9MICC</name>
<accession>A0ABT9RWB3</accession>
<sequence>MATIKNSGRGFSSDRMRRAVASLMLLEALSLAVISGLHLSGVIAGGARPYNPGAAGIAEAVIGVVLLAGAVLVMRSPARGRTAAVGATGFAIVGFLVGLGFTVSGGQPADVAYHATVLPLLVVTLALSLRKSRARGLSGRAQA</sequence>